<gene>
    <name evidence="1" type="ORF">C5S46_02690</name>
</gene>
<evidence type="ECO:0000313" key="1">
    <source>
        <dbReference type="EMBL" id="TKY92044.1"/>
    </source>
</evidence>
<comment type="caution">
    <text evidence="1">The sequence shown here is derived from an EMBL/GenBank/DDBJ whole genome shotgun (WGS) entry which is preliminary data.</text>
</comment>
<dbReference type="Proteomes" id="UP000315423">
    <property type="component" value="Unassembled WGS sequence"/>
</dbReference>
<evidence type="ECO:0000313" key="2">
    <source>
        <dbReference type="Proteomes" id="UP000315423"/>
    </source>
</evidence>
<proteinExistence type="predicted"/>
<dbReference type="EMBL" id="QYBA01000083">
    <property type="protein sequence ID" value="TKY92044.1"/>
    <property type="molecule type" value="Genomic_DNA"/>
</dbReference>
<protein>
    <submittedName>
        <fullName evidence="1">Plasmid pRiA4b ORF-3 family protein</fullName>
    </submittedName>
</protein>
<organism evidence="1 2">
    <name type="scientific">Candidatus Methanomarinus sp</name>
    <dbReference type="NCBI Taxonomy" id="3386244"/>
    <lineage>
        <taxon>Archaea</taxon>
        <taxon>Methanobacteriati</taxon>
        <taxon>Methanobacteriota</taxon>
        <taxon>Stenosarchaea group</taxon>
        <taxon>Methanomicrobia</taxon>
        <taxon>Methanosarcinales</taxon>
        <taxon>ANME-2 cluster</taxon>
        <taxon>Candidatus Methanocomedenaceae</taxon>
        <taxon>Candidatus Methanomarinus</taxon>
    </lineage>
</organism>
<sequence length="124" mass="14706">MTYSEPDPADTFEVNDERTVTLSQVVFEENSKFFYEYDFGDSWYHIILLEKILPMESDKHYPVCLKGKRACPPEDSGGAYGYDEILEILKNPQHPEHEEMMDWVDFDPEYFDLDEINQRLARIK</sequence>
<accession>A0AC61SBH8</accession>
<reference evidence="1" key="1">
    <citation type="submission" date="2018-09" db="EMBL/GenBank/DDBJ databases">
        <title>A genomic encyclopedia of anaerobic methanotrophic archaea.</title>
        <authorList>
            <person name="Skennerton C.T."/>
            <person name="Chadwick G.L."/>
            <person name="Laso-Perez R."/>
            <person name="Leu A.O."/>
            <person name="Speth D.R."/>
            <person name="Yu H."/>
            <person name="Morgan-Lang C."/>
            <person name="Hatzenpichler R."/>
            <person name="Goudeau D."/>
            <person name="Malmstrom R."/>
            <person name="Woyke T."/>
            <person name="Hallam S."/>
            <person name="Tyson G.W."/>
            <person name="Wegener G."/>
            <person name="Boetius A."/>
            <person name="Orphan V.J."/>
        </authorList>
    </citation>
    <scope>NUCLEOTIDE SEQUENCE</scope>
    <source>
        <strain evidence="1">CONS3730D10UFb2</strain>
    </source>
</reference>
<name>A0AC61SBH8_9EURY</name>